<proteinExistence type="inferred from homology"/>
<reference evidence="14 15" key="1">
    <citation type="journal article" date="2017" name="PLoS Biol.">
        <title>The sea cucumber genome provides insights into morphological evolution and visceral regeneration.</title>
        <authorList>
            <person name="Zhang X."/>
            <person name="Sun L."/>
            <person name="Yuan J."/>
            <person name="Sun Y."/>
            <person name="Gao Y."/>
            <person name="Zhang L."/>
            <person name="Li S."/>
            <person name="Dai H."/>
            <person name="Hamel J.F."/>
            <person name="Liu C."/>
            <person name="Yu Y."/>
            <person name="Liu S."/>
            <person name="Lin W."/>
            <person name="Guo K."/>
            <person name="Jin S."/>
            <person name="Xu P."/>
            <person name="Storey K.B."/>
            <person name="Huan P."/>
            <person name="Zhang T."/>
            <person name="Zhou Y."/>
            <person name="Zhang J."/>
            <person name="Lin C."/>
            <person name="Li X."/>
            <person name="Xing L."/>
            <person name="Huo D."/>
            <person name="Sun M."/>
            <person name="Wang L."/>
            <person name="Mercier A."/>
            <person name="Li F."/>
            <person name="Yang H."/>
            <person name="Xiang J."/>
        </authorList>
    </citation>
    <scope>NUCLEOTIDE SEQUENCE [LARGE SCALE GENOMIC DNA]</scope>
    <source>
        <strain evidence="14">Shaxun</strain>
        <tissue evidence="14">Muscle</tissue>
    </source>
</reference>
<keyword evidence="8 13" id="KW-1133">Transmembrane helix</keyword>
<evidence type="ECO:0000256" key="11">
    <source>
        <dbReference type="PIRNR" id="PIRNR037707"/>
    </source>
</evidence>
<dbReference type="InterPro" id="IPR022422">
    <property type="entry name" value="MAS20_rcpt_metazoan"/>
</dbReference>
<gene>
    <name evidence="14" type="ORF">BSL78_22385</name>
</gene>
<evidence type="ECO:0000256" key="10">
    <source>
        <dbReference type="ARBA" id="ARBA00023136"/>
    </source>
</evidence>
<dbReference type="InterPro" id="IPR023392">
    <property type="entry name" value="Tom20_dom_sf"/>
</dbReference>
<dbReference type="GO" id="GO:0006605">
    <property type="term" value="P:protein targeting"/>
    <property type="evidence" value="ECO:0007669"/>
    <property type="project" value="InterPro"/>
</dbReference>
<dbReference type="Proteomes" id="UP000230750">
    <property type="component" value="Unassembled WGS sequence"/>
</dbReference>
<dbReference type="FunFam" id="1.20.960.10:FF:000001">
    <property type="entry name" value="Mitochondrial import receptor subunit TOM20 homolog"/>
    <property type="match status" value="1"/>
</dbReference>
<dbReference type="GO" id="GO:0006886">
    <property type="term" value="P:intracellular protein transport"/>
    <property type="evidence" value="ECO:0007669"/>
    <property type="project" value="InterPro"/>
</dbReference>
<evidence type="ECO:0000256" key="12">
    <source>
        <dbReference type="SAM" id="MobiDB-lite"/>
    </source>
</evidence>
<dbReference type="GO" id="GO:0008320">
    <property type="term" value="F:protein transmembrane transporter activity"/>
    <property type="evidence" value="ECO:0007669"/>
    <property type="project" value="TreeGrafter"/>
</dbReference>
<feature type="compositionally biased region" description="Low complexity" evidence="12">
    <location>
        <begin position="142"/>
        <end position="156"/>
    </location>
</feature>
<evidence type="ECO:0000256" key="1">
    <source>
        <dbReference type="ARBA" id="ARBA00004572"/>
    </source>
</evidence>
<dbReference type="PANTHER" id="PTHR12430">
    <property type="entry name" value="MITOCHONDRIAL IMPORT RECEPTOR SUBUNIT TOM20"/>
    <property type="match status" value="1"/>
</dbReference>
<dbReference type="InterPro" id="IPR002056">
    <property type="entry name" value="MAS20"/>
</dbReference>
<evidence type="ECO:0000256" key="7">
    <source>
        <dbReference type="ARBA" id="ARBA00022927"/>
    </source>
</evidence>
<dbReference type="GO" id="GO:0030150">
    <property type="term" value="P:protein import into mitochondrial matrix"/>
    <property type="evidence" value="ECO:0007669"/>
    <property type="project" value="TreeGrafter"/>
</dbReference>
<keyword evidence="5 13" id="KW-0812">Transmembrane</keyword>
<feature type="transmembrane region" description="Helical" evidence="13">
    <location>
        <begin position="6"/>
        <end position="25"/>
    </location>
</feature>
<feature type="region of interest" description="Disordered" evidence="12">
    <location>
        <begin position="41"/>
        <end position="63"/>
    </location>
</feature>
<evidence type="ECO:0000256" key="5">
    <source>
        <dbReference type="ARBA" id="ARBA00022692"/>
    </source>
</evidence>
<comment type="similarity">
    <text evidence="2 11">Belongs to the Tom20 family.</text>
</comment>
<comment type="caution">
    <text evidence="14">The sequence shown here is derived from an EMBL/GenBank/DDBJ whole genome shotgun (WGS) entry which is preliminary data.</text>
</comment>
<feature type="region of interest" description="Disordered" evidence="12">
    <location>
        <begin position="138"/>
        <end position="171"/>
    </location>
</feature>
<evidence type="ECO:0000313" key="15">
    <source>
        <dbReference type="Proteomes" id="UP000230750"/>
    </source>
</evidence>
<evidence type="ECO:0000256" key="6">
    <source>
        <dbReference type="ARBA" id="ARBA00022787"/>
    </source>
</evidence>
<sequence length="171" mass="18894">MISKTTFGITAGVLGSLFVGYCLYFDRKRRSDPLFRQKLKEKRKAEKEKEKRKTTPASDVELPNLNDPEAVQKFFLEQVQTGEELLAQGLFEQGVEHLSNAVAVCAQPTQLLQLLQQTLPPQVFGMLMKKIGETSQRIAKMSSSSSGGKTAAAPSGFKAPEATIEEEDDLE</sequence>
<keyword evidence="4" id="KW-0597">Phosphoprotein</keyword>
<dbReference type="PANTHER" id="PTHR12430:SF0">
    <property type="entry name" value="TRANSLOCASE OF OUTER MITOCHONDRIAL MEMBRANE 20"/>
    <property type="match status" value="1"/>
</dbReference>
<accession>A0A2G8JYD3</accession>
<dbReference type="GO" id="GO:0005742">
    <property type="term" value="C:mitochondrial outer membrane translocase complex"/>
    <property type="evidence" value="ECO:0007669"/>
    <property type="project" value="UniProtKB-UniRule"/>
</dbReference>
<evidence type="ECO:0000256" key="8">
    <source>
        <dbReference type="ARBA" id="ARBA00022989"/>
    </source>
</evidence>
<evidence type="ECO:0000256" key="3">
    <source>
        <dbReference type="ARBA" id="ARBA00022448"/>
    </source>
</evidence>
<feature type="compositionally biased region" description="Basic and acidic residues" evidence="12">
    <location>
        <begin position="43"/>
        <end position="53"/>
    </location>
</feature>
<keyword evidence="9 11" id="KW-0496">Mitochondrion</keyword>
<evidence type="ECO:0000313" key="14">
    <source>
        <dbReference type="EMBL" id="PIK40767.1"/>
    </source>
</evidence>
<comment type="subcellular location">
    <subcellularLocation>
        <location evidence="1">Mitochondrion outer membrane</location>
        <topology evidence="1">Single-pass membrane protein</topology>
    </subcellularLocation>
</comment>
<keyword evidence="14" id="KW-0675">Receptor</keyword>
<keyword evidence="10 11" id="KW-0472">Membrane</keyword>
<protein>
    <submittedName>
        <fullName evidence="14">Putative mitochondrial import receptor subunit TOM20-like isoform X1</fullName>
    </submittedName>
</protein>
<dbReference type="GO" id="GO:0016031">
    <property type="term" value="P:tRNA import into mitochondrion"/>
    <property type="evidence" value="ECO:0007669"/>
    <property type="project" value="TreeGrafter"/>
</dbReference>
<dbReference type="AlphaFoldDB" id="A0A2G8JYD3"/>
<evidence type="ECO:0000256" key="2">
    <source>
        <dbReference type="ARBA" id="ARBA00005792"/>
    </source>
</evidence>
<dbReference type="EMBL" id="MRZV01001086">
    <property type="protein sequence ID" value="PIK40767.1"/>
    <property type="molecule type" value="Genomic_DNA"/>
</dbReference>
<keyword evidence="3" id="KW-0813">Transport</keyword>
<evidence type="ECO:0000256" key="4">
    <source>
        <dbReference type="ARBA" id="ARBA00022553"/>
    </source>
</evidence>
<name>A0A2G8JYD3_STIJA</name>
<dbReference type="STRING" id="307972.A0A2G8JYD3"/>
<dbReference type="SUPFAM" id="SSF47157">
    <property type="entry name" value="Mitochondrial import receptor subunit Tom20"/>
    <property type="match status" value="1"/>
</dbReference>
<evidence type="ECO:0000256" key="9">
    <source>
        <dbReference type="ARBA" id="ARBA00023128"/>
    </source>
</evidence>
<keyword evidence="15" id="KW-1185">Reference proteome</keyword>
<dbReference type="GO" id="GO:0030943">
    <property type="term" value="F:mitochondrion targeting sequence binding"/>
    <property type="evidence" value="ECO:0007669"/>
    <property type="project" value="TreeGrafter"/>
</dbReference>
<dbReference type="OrthoDB" id="2154253at2759"/>
<dbReference type="PRINTS" id="PR01989">
    <property type="entry name" value="EUOM20RECPTR"/>
</dbReference>
<keyword evidence="6 11" id="KW-1000">Mitochondrion outer membrane</keyword>
<dbReference type="Pfam" id="PF02064">
    <property type="entry name" value="MAS20"/>
    <property type="match status" value="1"/>
</dbReference>
<organism evidence="14 15">
    <name type="scientific">Stichopus japonicus</name>
    <name type="common">Sea cucumber</name>
    <dbReference type="NCBI Taxonomy" id="307972"/>
    <lineage>
        <taxon>Eukaryota</taxon>
        <taxon>Metazoa</taxon>
        <taxon>Echinodermata</taxon>
        <taxon>Eleutherozoa</taxon>
        <taxon>Echinozoa</taxon>
        <taxon>Holothuroidea</taxon>
        <taxon>Aspidochirotacea</taxon>
        <taxon>Aspidochirotida</taxon>
        <taxon>Stichopodidae</taxon>
        <taxon>Apostichopus</taxon>
    </lineage>
</organism>
<dbReference type="PIRSF" id="PIRSF037707">
    <property type="entry name" value="MAS20_rcpt"/>
    <property type="match status" value="1"/>
</dbReference>
<keyword evidence="7" id="KW-0653">Protein transport</keyword>
<dbReference type="PRINTS" id="PR00351">
    <property type="entry name" value="OM20RECEPTOR"/>
</dbReference>
<evidence type="ECO:0000256" key="13">
    <source>
        <dbReference type="SAM" id="Phobius"/>
    </source>
</evidence>
<dbReference type="Gene3D" id="1.20.960.10">
    <property type="entry name" value="Mitochondrial outer membrane translocase complex, subunit Tom20 domain"/>
    <property type="match status" value="1"/>
</dbReference>